<keyword evidence="6" id="KW-1185">Reference proteome</keyword>
<feature type="region of interest" description="Disordered" evidence="3">
    <location>
        <begin position="246"/>
        <end position="269"/>
    </location>
</feature>
<comment type="similarity">
    <text evidence="1">Belongs to the biotin--protein ligase family.</text>
</comment>
<evidence type="ECO:0000313" key="5">
    <source>
        <dbReference type="EMBL" id="PSC67985.1"/>
    </source>
</evidence>
<feature type="domain" description="BPL/LPL catalytic" evidence="4">
    <location>
        <begin position="72"/>
        <end position="293"/>
    </location>
</feature>
<protein>
    <submittedName>
        <fullName evidence="5">Biotin-ligase 2-like isoform X2</fullName>
    </submittedName>
</protein>
<evidence type="ECO:0000259" key="4">
    <source>
        <dbReference type="PROSITE" id="PS51733"/>
    </source>
</evidence>
<dbReference type="GO" id="GO:0004077">
    <property type="term" value="F:biotin--[biotin carboxyl-carrier protein] ligase activity"/>
    <property type="evidence" value="ECO:0007669"/>
    <property type="project" value="InterPro"/>
</dbReference>
<accession>A0A2P6V1M7</accession>
<dbReference type="CDD" id="cd16442">
    <property type="entry name" value="BPL"/>
    <property type="match status" value="1"/>
</dbReference>
<reference evidence="5 6" key="1">
    <citation type="journal article" date="2018" name="Plant J.">
        <title>Genome sequences of Chlorella sorokiniana UTEX 1602 and Micractinium conductrix SAG 241.80: implications to maltose excretion by a green alga.</title>
        <authorList>
            <person name="Arriola M.B."/>
            <person name="Velmurugan N."/>
            <person name="Zhang Y."/>
            <person name="Plunkett M.H."/>
            <person name="Hondzo H."/>
            <person name="Barney B.M."/>
        </authorList>
    </citation>
    <scope>NUCLEOTIDE SEQUENCE [LARGE SCALE GENOMIC DNA]</scope>
    <source>
        <strain evidence="5 6">SAG 241.80</strain>
    </source>
</reference>
<dbReference type="InterPro" id="IPR045864">
    <property type="entry name" value="aa-tRNA-synth_II/BPL/LPL"/>
</dbReference>
<dbReference type="PANTHER" id="PTHR12835:SF5">
    <property type="entry name" value="BIOTIN--PROTEIN LIGASE"/>
    <property type="match status" value="1"/>
</dbReference>
<evidence type="ECO:0000256" key="2">
    <source>
        <dbReference type="ARBA" id="ARBA00022598"/>
    </source>
</evidence>
<dbReference type="SUPFAM" id="SSF55681">
    <property type="entry name" value="Class II aaRS and biotin synthetases"/>
    <property type="match status" value="1"/>
</dbReference>
<dbReference type="EMBL" id="LHPF02000044">
    <property type="protein sequence ID" value="PSC67985.1"/>
    <property type="molecule type" value="Genomic_DNA"/>
</dbReference>
<sequence>MAAQDETPAAAPVCVHAATPAELEAARSALEAQPLLAARAVAGQPEQHCRLAFPSPDGDAGIGTHCGSFSVQRFIAALQSRVLGRVLLTAAATPSTQVVVQENVARLPNGLVFVADKQYGGKGRSGNTWESPDGCLMFSAVQRLAIPGQRLPFVQYIVSLAVVQAVQAEAAARLQGGAIDVRIKWPNDVYAGGLKLGGILCHSSYRDKLFHIIMGVGVNLSNRTPTTCIDELIAAAAAQRAAAAAAAPTPPGGGGGSGAPAARQPTSGVQPVSREALLAGILSRLEPMLEQLAAEGFEPFEAEYCRHWLHSDQQVQLEEGGRLVPVTVRGLSANGYLLATDASGERYELHPDGNSLDFFNGLVRKKLPA</sequence>
<evidence type="ECO:0000256" key="1">
    <source>
        <dbReference type="ARBA" id="ARBA00009934"/>
    </source>
</evidence>
<dbReference type="STRING" id="554055.A0A2P6V1M7"/>
<dbReference type="InterPro" id="IPR004408">
    <property type="entry name" value="Biotin_CoA_COase_ligase"/>
</dbReference>
<gene>
    <name evidence="5" type="ORF">C2E20_8383</name>
</gene>
<dbReference type="OrthoDB" id="10250105at2759"/>
<dbReference type="Pfam" id="PF03099">
    <property type="entry name" value="BPL_LplA_LipB"/>
    <property type="match status" value="1"/>
</dbReference>
<dbReference type="PANTHER" id="PTHR12835">
    <property type="entry name" value="BIOTIN PROTEIN LIGASE"/>
    <property type="match status" value="1"/>
</dbReference>
<dbReference type="GO" id="GO:0005737">
    <property type="term" value="C:cytoplasm"/>
    <property type="evidence" value="ECO:0007669"/>
    <property type="project" value="TreeGrafter"/>
</dbReference>
<evidence type="ECO:0000256" key="3">
    <source>
        <dbReference type="SAM" id="MobiDB-lite"/>
    </source>
</evidence>
<proteinExistence type="inferred from homology"/>
<organism evidence="5 6">
    <name type="scientific">Micractinium conductrix</name>
    <dbReference type="NCBI Taxonomy" id="554055"/>
    <lineage>
        <taxon>Eukaryota</taxon>
        <taxon>Viridiplantae</taxon>
        <taxon>Chlorophyta</taxon>
        <taxon>core chlorophytes</taxon>
        <taxon>Trebouxiophyceae</taxon>
        <taxon>Chlorellales</taxon>
        <taxon>Chlorellaceae</taxon>
        <taxon>Chlorella clade</taxon>
        <taxon>Micractinium</taxon>
    </lineage>
</organism>
<dbReference type="Gene3D" id="3.30.930.10">
    <property type="entry name" value="Bira Bifunctional Protein, Domain 2"/>
    <property type="match status" value="1"/>
</dbReference>
<dbReference type="AlphaFoldDB" id="A0A2P6V1M7"/>
<dbReference type="Proteomes" id="UP000239649">
    <property type="component" value="Unassembled WGS sequence"/>
</dbReference>
<dbReference type="PROSITE" id="PS51733">
    <property type="entry name" value="BPL_LPL_CATALYTIC"/>
    <property type="match status" value="1"/>
</dbReference>
<dbReference type="InterPro" id="IPR004143">
    <property type="entry name" value="BPL_LPL_catalytic"/>
</dbReference>
<evidence type="ECO:0000313" key="6">
    <source>
        <dbReference type="Proteomes" id="UP000239649"/>
    </source>
</evidence>
<keyword evidence="2" id="KW-0436">Ligase</keyword>
<name>A0A2P6V1M7_9CHLO</name>
<comment type="caution">
    <text evidence="5">The sequence shown here is derived from an EMBL/GenBank/DDBJ whole genome shotgun (WGS) entry which is preliminary data.</text>
</comment>
<dbReference type="NCBIfam" id="TIGR00121">
    <property type="entry name" value="birA_ligase"/>
    <property type="match status" value="1"/>
</dbReference>